<gene>
    <name evidence="1" type="ORF">VIBR0546_16406</name>
</gene>
<dbReference type="Proteomes" id="UP000004371">
    <property type="component" value="Unassembled WGS sequence"/>
</dbReference>
<dbReference type="CDD" id="cd02513">
    <property type="entry name" value="CMP-NeuAc_Synthase"/>
    <property type="match status" value="1"/>
</dbReference>
<dbReference type="OrthoDB" id="9805604at2"/>
<dbReference type="PANTHER" id="PTHR21485:SF6">
    <property type="entry name" value="N-ACYLNEURAMINATE CYTIDYLYLTRANSFERASE-RELATED"/>
    <property type="match status" value="1"/>
</dbReference>
<organism evidence="1 2">
    <name type="scientific">Vibrio brasiliensis LMG 20546</name>
    <dbReference type="NCBI Taxonomy" id="945543"/>
    <lineage>
        <taxon>Bacteria</taxon>
        <taxon>Pseudomonadati</taxon>
        <taxon>Pseudomonadota</taxon>
        <taxon>Gammaproteobacteria</taxon>
        <taxon>Vibrionales</taxon>
        <taxon>Vibrionaceae</taxon>
        <taxon>Vibrio</taxon>
        <taxon>Vibrio oreintalis group</taxon>
    </lineage>
</organism>
<dbReference type="Pfam" id="PF02348">
    <property type="entry name" value="CTP_transf_3"/>
    <property type="match status" value="1"/>
</dbReference>
<evidence type="ECO:0000313" key="2">
    <source>
        <dbReference type="Proteomes" id="UP000004371"/>
    </source>
</evidence>
<dbReference type="InterPro" id="IPR050793">
    <property type="entry name" value="CMP-NeuNAc_synthase"/>
</dbReference>
<comment type="caution">
    <text evidence="1">The sequence shown here is derived from an EMBL/GenBank/DDBJ whole genome shotgun (WGS) entry which is preliminary data.</text>
</comment>
<dbReference type="PANTHER" id="PTHR21485">
    <property type="entry name" value="HAD SUPERFAMILY MEMBERS CMAS AND KDSC"/>
    <property type="match status" value="1"/>
</dbReference>
<dbReference type="STRING" id="945543.VIBR0546_16406"/>
<dbReference type="InterPro" id="IPR029044">
    <property type="entry name" value="Nucleotide-diphossugar_trans"/>
</dbReference>
<dbReference type="eggNOG" id="COG1083">
    <property type="taxonomic scope" value="Bacteria"/>
</dbReference>
<reference evidence="1 2" key="1">
    <citation type="journal article" date="2012" name="Int. J. Syst. Evol. Microbiol.">
        <title>Vibrio caribbeanicus sp. nov., isolated from the marine sponge Scleritoderma cyanea.</title>
        <authorList>
            <person name="Hoffmann M."/>
            <person name="Monday S.R."/>
            <person name="Allard M.W."/>
            <person name="Strain E.A."/>
            <person name="Whittaker P."/>
            <person name="Naum M."/>
            <person name="McCarthy P.J."/>
            <person name="Lopez J.V."/>
            <person name="Fischer M."/>
            <person name="Brown E.W."/>
        </authorList>
    </citation>
    <scope>NUCLEOTIDE SEQUENCE [LARGE SCALE GENOMIC DNA]</scope>
    <source>
        <strain evidence="1 2">LMG 20546</strain>
    </source>
</reference>
<accession>E8M041</accession>
<protein>
    <submittedName>
        <fullName evidence="1">CMP-sialic acid synthetase</fullName>
    </submittedName>
</protein>
<dbReference type="GO" id="GO:0008781">
    <property type="term" value="F:N-acylneuraminate cytidylyltransferase activity"/>
    <property type="evidence" value="ECO:0007669"/>
    <property type="project" value="TreeGrafter"/>
</dbReference>
<dbReference type="AlphaFoldDB" id="E8M041"/>
<proteinExistence type="predicted"/>
<dbReference type="EMBL" id="AEVS01000111">
    <property type="protein sequence ID" value="EGA63693.1"/>
    <property type="molecule type" value="Genomic_DNA"/>
</dbReference>
<name>E8M041_9VIBR</name>
<dbReference type="RefSeq" id="WP_006881452.1">
    <property type="nucleotide sequence ID" value="NZ_AEVS01000111.1"/>
</dbReference>
<dbReference type="Gene3D" id="3.90.550.10">
    <property type="entry name" value="Spore Coat Polysaccharide Biosynthesis Protein SpsA, Chain A"/>
    <property type="match status" value="1"/>
</dbReference>
<keyword evidence="2" id="KW-1185">Reference proteome</keyword>
<dbReference type="SUPFAM" id="SSF53448">
    <property type="entry name" value="Nucleotide-diphospho-sugar transferases"/>
    <property type="match status" value="1"/>
</dbReference>
<sequence length="231" mass="25862">MRVALITARGGSKGLPRKNVLNVNGLPLIGWTINAARECSYIDRVFVSTEDEEIAKISLGMGAELIERPCELAQDNSTSDEVIRHAIDWLDKHSILSDLVVLLQPTSPLRTSAHISEAIDLYDSLNNPNATIISVYEPEHSPLKAFVQLENGTLKGSYNEDAPYTRRQELPKSYLANGAIYIFSPSAFMSESQIPRRDIYPYVMSTNESEDIDSKIDLIRVEKLLRGSFYE</sequence>
<evidence type="ECO:0000313" key="1">
    <source>
        <dbReference type="EMBL" id="EGA63693.1"/>
    </source>
</evidence>
<dbReference type="InterPro" id="IPR003329">
    <property type="entry name" value="Cytidylyl_trans"/>
</dbReference>